<evidence type="ECO:0000313" key="3">
    <source>
        <dbReference type="Proteomes" id="UP000295390"/>
    </source>
</evidence>
<dbReference type="InterPro" id="IPR028973">
    <property type="entry name" value="PhnB-like"/>
</dbReference>
<dbReference type="OrthoDB" id="9795306at2"/>
<proteinExistence type="predicted"/>
<organism evidence="2 3">
    <name type="scientific">Tenacibaculum caenipelagi</name>
    <dbReference type="NCBI Taxonomy" id="1325435"/>
    <lineage>
        <taxon>Bacteria</taxon>
        <taxon>Pseudomonadati</taxon>
        <taxon>Bacteroidota</taxon>
        <taxon>Flavobacteriia</taxon>
        <taxon>Flavobacteriales</taxon>
        <taxon>Flavobacteriaceae</taxon>
        <taxon>Tenacibaculum</taxon>
    </lineage>
</organism>
<evidence type="ECO:0000313" key="2">
    <source>
        <dbReference type="EMBL" id="TDQ25522.1"/>
    </source>
</evidence>
<dbReference type="AlphaFoldDB" id="A0A4R6TEN9"/>
<dbReference type="RefSeq" id="WP_133536184.1">
    <property type="nucleotide sequence ID" value="NZ_SNYH01000004.1"/>
</dbReference>
<name>A0A4R6TEN9_9FLAO</name>
<dbReference type="Gene3D" id="3.10.180.10">
    <property type="entry name" value="2,3-Dihydroxybiphenyl 1,2-Dioxygenase, domain 1"/>
    <property type="match status" value="1"/>
</dbReference>
<sequence length="139" mass="15400">MQASTYLHFNGNCKEAMTFYADVLGGEITMLLPFREAPEELCKNLPKEALDLTMHSTLVAGDITIQASDFFNEKETFNSGNNFAVSISADDEEQAVAIFNGLSDGASVMMPFEKVFWGGKFGMLKDRYGVSWMISLDET</sequence>
<accession>A0A4R6TEN9</accession>
<dbReference type="CDD" id="cd06588">
    <property type="entry name" value="PhnB_like"/>
    <property type="match status" value="1"/>
</dbReference>
<dbReference type="PANTHER" id="PTHR33990:SF1">
    <property type="entry name" value="PROTEIN YJDN"/>
    <property type="match status" value="1"/>
</dbReference>
<reference evidence="2 3" key="1">
    <citation type="submission" date="2019-03" db="EMBL/GenBank/DDBJ databases">
        <title>Genomic Encyclopedia of Type Strains, Phase III (KMG-III): the genomes of soil and plant-associated and newly described type strains.</title>
        <authorList>
            <person name="Whitman W."/>
        </authorList>
    </citation>
    <scope>NUCLEOTIDE SEQUENCE [LARGE SCALE GENOMIC DNA]</scope>
    <source>
        <strain evidence="2 3">CECT 8283</strain>
    </source>
</reference>
<comment type="caution">
    <text evidence="2">The sequence shown here is derived from an EMBL/GenBank/DDBJ whole genome shotgun (WGS) entry which is preliminary data.</text>
</comment>
<keyword evidence="3" id="KW-1185">Reference proteome</keyword>
<dbReference type="Pfam" id="PF06983">
    <property type="entry name" value="3-dmu-9_3-mt"/>
    <property type="match status" value="1"/>
</dbReference>
<dbReference type="SUPFAM" id="SSF54593">
    <property type="entry name" value="Glyoxalase/Bleomycin resistance protein/Dihydroxybiphenyl dioxygenase"/>
    <property type="match status" value="1"/>
</dbReference>
<evidence type="ECO:0000259" key="1">
    <source>
        <dbReference type="Pfam" id="PF06983"/>
    </source>
</evidence>
<protein>
    <submittedName>
        <fullName evidence="2">PhnB protein</fullName>
    </submittedName>
</protein>
<dbReference type="Proteomes" id="UP000295390">
    <property type="component" value="Unassembled WGS sequence"/>
</dbReference>
<dbReference type="InterPro" id="IPR029068">
    <property type="entry name" value="Glyas_Bleomycin-R_OHBP_Dase"/>
</dbReference>
<feature type="domain" description="PhnB-like" evidence="1">
    <location>
        <begin position="4"/>
        <end position="134"/>
    </location>
</feature>
<dbReference type="EMBL" id="SNYH01000004">
    <property type="protein sequence ID" value="TDQ25522.1"/>
    <property type="molecule type" value="Genomic_DNA"/>
</dbReference>
<gene>
    <name evidence="2" type="ORF">DFQ07_1945</name>
</gene>
<dbReference type="PANTHER" id="PTHR33990">
    <property type="entry name" value="PROTEIN YJDN-RELATED"/>
    <property type="match status" value="1"/>
</dbReference>